<comment type="subcellular location">
    <subcellularLocation>
        <location evidence="13">Cytoplasm</location>
    </subcellularLocation>
</comment>
<evidence type="ECO:0000256" key="8">
    <source>
        <dbReference type="ARBA" id="ARBA00023264"/>
    </source>
</evidence>
<keyword evidence="2 13" id="KW-0444">Lipid biosynthesis</keyword>
<keyword evidence="13" id="KW-0547">Nucleotide-binding</keyword>
<evidence type="ECO:0000259" key="19">
    <source>
        <dbReference type="Pfam" id="PF07479"/>
    </source>
</evidence>
<feature type="domain" description="Glycerol-3-phosphate dehydrogenase NAD-dependent N-terminal" evidence="18">
    <location>
        <begin position="3"/>
        <end position="161"/>
    </location>
</feature>
<dbReference type="RefSeq" id="WP_312032395.1">
    <property type="nucleotide sequence ID" value="NZ_CP051151.1"/>
</dbReference>
<feature type="binding site" evidence="16">
    <location>
        <position position="257"/>
    </location>
    <ligand>
        <name>NAD(+)</name>
        <dbReference type="ChEBI" id="CHEBI:57540"/>
    </ligand>
</feature>
<keyword evidence="21" id="KW-1185">Reference proteome</keyword>
<dbReference type="InterPro" id="IPR006168">
    <property type="entry name" value="G3P_DH_NAD-dep"/>
</dbReference>
<dbReference type="PANTHER" id="PTHR11728">
    <property type="entry name" value="GLYCEROL-3-PHOSPHATE DEHYDROGENASE"/>
    <property type="match status" value="1"/>
</dbReference>
<evidence type="ECO:0000256" key="12">
    <source>
        <dbReference type="ARBA" id="ARBA00080511"/>
    </source>
</evidence>
<dbReference type="GO" id="GO:0046168">
    <property type="term" value="P:glycerol-3-phosphate catabolic process"/>
    <property type="evidence" value="ECO:0007669"/>
    <property type="project" value="InterPro"/>
</dbReference>
<dbReference type="InterPro" id="IPR011128">
    <property type="entry name" value="G3P_DH_NAD-dep_N"/>
</dbReference>
<feature type="binding site" evidence="16">
    <location>
        <position position="141"/>
    </location>
    <ligand>
        <name>NAD(+)</name>
        <dbReference type="ChEBI" id="CHEBI:57540"/>
    </ligand>
</feature>
<feature type="binding site" evidence="13">
    <location>
        <position position="11"/>
    </location>
    <ligand>
        <name>NADPH</name>
        <dbReference type="ChEBI" id="CHEBI:57783"/>
    </ligand>
</feature>
<dbReference type="NCBIfam" id="NF000941">
    <property type="entry name" value="PRK00094.1-3"/>
    <property type="match status" value="1"/>
</dbReference>
<feature type="binding site" evidence="13">
    <location>
        <position position="106"/>
    </location>
    <ligand>
        <name>NADPH</name>
        <dbReference type="ChEBI" id="CHEBI:57783"/>
    </ligand>
</feature>
<dbReference type="Gene3D" id="3.40.50.720">
    <property type="entry name" value="NAD(P)-binding Rossmann-like Domain"/>
    <property type="match status" value="1"/>
</dbReference>
<gene>
    <name evidence="13" type="primary">gpsA</name>
    <name evidence="20" type="ORF">HF295_03125</name>
</gene>
<dbReference type="Pfam" id="PF01210">
    <property type="entry name" value="NAD_Gly3P_dh_N"/>
    <property type="match status" value="1"/>
</dbReference>
<dbReference type="NCBIfam" id="NF000940">
    <property type="entry name" value="PRK00094.1-2"/>
    <property type="match status" value="1"/>
</dbReference>
<evidence type="ECO:0000256" key="14">
    <source>
        <dbReference type="PIRSR" id="PIRSR000114-1"/>
    </source>
</evidence>
<feature type="binding site" evidence="13">
    <location>
        <position position="246"/>
    </location>
    <ligand>
        <name>sn-glycerol 3-phosphate</name>
        <dbReference type="ChEBI" id="CHEBI:57597"/>
    </ligand>
</feature>
<keyword evidence="7 13" id="KW-0594">Phospholipid biosynthesis</keyword>
<feature type="binding site" evidence="13">
    <location>
        <position position="106"/>
    </location>
    <ligand>
        <name>sn-glycerol 3-phosphate</name>
        <dbReference type="ChEBI" id="CHEBI:57597"/>
    </ligand>
</feature>
<feature type="binding site" evidence="13">
    <location>
        <position position="281"/>
    </location>
    <ligand>
        <name>NADPH</name>
        <dbReference type="ChEBI" id="CHEBI:57783"/>
    </ligand>
</feature>
<feature type="domain" description="Glycerol-3-phosphate dehydrogenase NAD-dependent C-terminal" evidence="19">
    <location>
        <begin position="182"/>
        <end position="322"/>
    </location>
</feature>
<feature type="binding site" evidence="15">
    <location>
        <begin position="257"/>
        <end position="258"/>
    </location>
    <ligand>
        <name>substrate</name>
    </ligand>
</feature>
<dbReference type="SUPFAM" id="SSF51735">
    <property type="entry name" value="NAD(P)-binding Rossmann-fold domains"/>
    <property type="match status" value="1"/>
</dbReference>
<feature type="binding site" evidence="15">
    <location>
        <position position="106"/>
    </location>
    <ligand>
        <name>substrate</name>
    </ligand>
</feature>
<keyword evidence="3 13" id="KW-0521">NADP</keyword>
<reference evidence="20 21" key="1">
    <citation type="submission" date="2020-04" db="EMBL/GenBank/DDBJ databases">
        <authorList>
            <person name="Zheng R.K."/>
            <person name="Sun C.M."/>
        </authorList>
    </citation>
    <scope>NUCLEOTIDE SEQUENCE [LARGE SCALE GENOMIC DNA]</scope>
    <source>
        <strain evidence="21">zrk29</strain>
    </source>
</reference>
<protein>
    <recommendedName>
        <fullName evidence="11 13">Glycerol-3-phosphate dehydrogenase [NAD(P)+]</fullName>
        <ecNumber evidence="10 13">1.1.1.94</ecNumber>
    </recommendedName>
    <alternativeName>
        <fullName evidence="13">NAD(P)(+)-dependent glycerol-3-phosphate dehydrogenase</fullName>
    </alternativeName>
    <alternativeName>
        <fullName evidence="12 13">NAD(P)H-dependent dihydroxyacetone-phosphate reductase</fullName>
    </alternativeName>
</protein>
<evidence type="ECO:0000256" key="10">
    <source>
        <dbReference type="ARBA" id="ARBA00066687"/>
    </source>
</evidence>
<dbReference type="SUPFAM" id="SSF48179">
    <property type="entry name" value="6-phosphogluconate dehydrogenase C-terminal domain-like"/>
    <property type="match status" value="1"/>
</dbReference>
<dbReference type="GO" id="GO:0051287">
    <property type="term" value="F:NAD binding"/>
    <property type="evidence" value="ECO:0007669"/>
    <property type="project" value="InterPro"/>
</dbReference>
<organism evidence="20 21">
    <name type="scientific">Hujiaoplasma nucleasis</name>
    <dbReference type="NCBI Taxonomy" id="2725268"/>
    <lineage>
        <taxon>Bacteria</taxon>
        <taxon>Bacillati</taxon>
        <taxon>Mycoplasmatota</taxon>
        <taxon>Mollicutes</taxon>
        <taxon>Candidatus Izemoplasmatales</taxon>
        <taxon>Hujiaoplasmataceae</taxon>
        <taxon>Hujiaoplasma</taxon>
    </lineage>
</organism>
<evidence type="ECO:0000256" key="9">
    <source>
        <dbReference type="ARBA" id="ARBA00052716"/>
    </source>
</evidence>
<keyword evidence="8 13" id="KW-1208">Phospholipid metabolism</keyword>
<dbReference type="AlphaFoldDB" id="A0A7L6N0X7"/>
<dbReference type="Proteomes" id="UP000512167">
    <property type="component" value="Chromosome"/>
</dbReference>
<dbReference type="GO" id="GO:0008654">
    <property type="term" value="P:phospholipid biosynthetic process"/>
    <property type="evidence" value="ECO:0007669"/>
    <property type="project" value="UniProtKB-KW"/>
</dbReference>
<dbReference type="PIRSF" id="PIRSF000114">
    <property type="entry name" value="Glycerol-3-P_dh"/>
    <property type="match status" value="1"/>
</dbReference>
<evidence type="ECO:0000313" key="20">
    <source>
        <dbReference type="EMBL" id="QLY39906.1"/>
    </source>
</evidence>
<evidence type="ECO:0000313" key="21">
    <source>
        <dbReference type="Proteomes" id="UP000512167"/>
    </source>
</evidence>
<feature type="binding site" evidence="13">
    <location>
        <position position="257"/>
    </location>
    <ligand>
        <name>NADPH</name>
        <dbReference type="ChEBI" id="CHEBI:57783"/>
    </ligand>
</feature>
<sequence length="334" mass="36391">MEKIAVMGGGSWGSALANLLVDNHKEVLVYDNDQATVDEINQFHTNKSKLGDNLLSKEIKATRSLEEALNFSSLIVLAVPTSVTRIVLSNIKKIIKDKKLFVNVAKGLELNTNDRVSEIVNDEIPGQYIEGFVSLTGPSHAEEVIVRNLTSIVAASENLEHAKLVQEIFSNESYFRVYTSCDLIGAELGGSLKNIYAIASGMLDGLGYGINAKSALITRGLLEMKRITVLLGGLEETLNGLVGVGDLIVTCMSKFSRNYSAGLLIGEGDDLKTSLSKMTMVVEGVKTCKTAYHLSKKLGIETPIIDAVYDVLFNEIEPRVVIKNLMARELKSEH</sequence>
<feature type="binding site" evidence="13">
    <location>
        <position position="139"/>
    </location>
    <ligand>
        <name>sn-glycerol 3-phosphate</name>
        <dbReference type="ChEBI" id="CHEBI:57597"/>
    </ligand>
</feature>
<feature type="binding site" evidence="13">
    <location>
        <position position="137"/>
    </location>
    <ligand>
        <name>sn-glycerol 3-phosphate</name>
        <dbReference type="ChEBI" id="CHEBI:57597"/>
    </ligand>
</feature>
<keyword evidence="4 13" id="KW-0560">Oxidoreductase</keyword>
<evidence type="ECO:0000256" key="17">
    <source>
        <dbReference type="RuleBase" id="RU000437"/>
    </source>
</evidence>
<dbReference type="PRINTS" id="PR00077">
    <property type="entry name" value="GPDHDRGNASE"/>
</dbReference>
<dbReference type="InterPro" id="IPR013328">
    <property type="entry name" value="6PGD_dom2"/>
</dbReference>
<feature type="binding site" evidence="13">
    <location>
        <position position="141"/>
    </location>
    <ligand>
        <name>NADPH</name>
        <dbReference type="ChEBI" id="CHEBI:57783"/>
    </ligand>
</feature>
<dbReference type="InterPro" id="IPR008927">
    <property type="entry name" value="6-PGluconate_DH-like_C_sf"/>
</dbReference>
<dbReference type="GO" id="GO:0047952">
    <property type="term" value="F:glycerol-3-phosphate dehydrogenase [NAD(P)+] activity"/>
    <property type="evidence" value="ECO:0007669"/>
    <property type="project" value="UniProtKB-UniRule"/>
</dbReference>
<dbReference type="PANTHER" id="PTHR11728:SF1">
    <property type="entry name" value="GLYCEROL-3-PHOSPHATE DEHYDROGENASE [NAD(+)] 2, CHLOROPLASTIC"/>
    <property type="match status" value="1"/>
</dbReference>
<evidence type="ECO:0000256" key="4">
    <source>
        <dbReference type="ARBA" id="ARBA00023002"/>
    </source>
</evidence>
<dbReference type="GO" id="GO:0046167">
    <property type="term" value="P:glycerol-3-phosphate biosynthetic process"/>
    <property type="evidence" value="ECO:0007669"/>
    <property type="project" value="UniProtKB-UniRule"/>
</dbReference>
<evidence type="ECO:0000256" key="13">
    <source>
        <dbReference type="HAMAP-Rule" id="MF_00394"/>
    </source>
</evidence>
<dbReference type="NCBIfam" id="NF000942">
    <property type="entry name" value="PRK00094.1-4"/>
    <property type="match status" value="1"/>
</dbReference>
<feature type="binding site" evidence="13">
    <location>
        <position position="193"/>
    </location>
    <ligand>
        <name>sn-glycerol 3-phosphate</name>
        <dbReference type="ChEBI" id="CHEBI:57597"/>
    </ligand>
</feature>
<feature type="binding site" evidence="13">
    <location>
        <position position="12"/>
    </location>
    <ligand>
        <name>NADPH</name>
        <dbReference type="ChEBI" id="CHEBI:57783"/>
    </ligand>
</feature>
<dbReference type="EMBL" id="CP051151">
    <property type="protein sequence ID" value="QLY39906.1"/>
    <property type="molecule type" value="Genomic_DNA"/>
</dbReference>
<comment type="similarity">
    <text evidence="1 13 17">Belongs to the NAD-dependent glycerol-3-phosphate dehydrogenase family.</text>
</comment>
<dbReference type="InterPro" id="IPR036291">
    <property type="entry name" value="NAD(P)-bd_dom_sf"/>
</dbReference>
<dbReference type="PROSITE" id="PS00957">
    <property type="entry name" value="NAD_G3PDH"/>
    <property type="match status" value="1"/>
</dbReference>
<evidence type="ECO:0000256" key="3">
    <source>
        <dbReference type="ARBA" id="ARBA00022857"/>
    </source>
</evidence>
<comment type="pathway">
    <text evidence="13">Membrane lipid metabolism; glycerophospholipid metabolism.</text>
</comment>
<dbReference type="GO" id="GO:0005975">
    <property type="term" value="P:carbohydrate metabolic process"/>
    <property type="evidence" value="ECO:0007669"/>
    <property type="project" value="InterPro"/>
</dbReference>
<feature type="binding site" evidence="13">
    <location>
        <position position="257"/>
    </location>
    <ligand>
        <name>sn-glycerol 3-phosphate</name>
        <dbReference type="ChEBI" id="CHEBI:57597"/>
    </ligand>
</feature>
<comment type="catalytic activity">
    <reaction evidence="9">
        <text>sn-glycerol 3-phosphate + NADP(+) = dihydroxyacetone phosphate + NADPH + H(+)</text>
        <dbReference type="Rhea" id="RHEA:11096"/>
        <dbReference type="ChEBI" id="CHEBI:15378"/>
        <dbReference type="ChEBI" id="CHEBI:57597"/>
        <dbReference type="ChEBI" id="CHEBI:57642"/>
        <dbReference type="ChEBI" id="CHEBI:57783"/>
        <dbReference type="ChEBI" id="CHEBI:58349"/>
        <dbReference type="EC" id="1.1.1.94"/>
    </reaction>
    <physiologicalReaction direction="right-to-left" evidence="9">
        <dbReference type="Rhea" id="RHEA:11098"/>
    </physiologicalReaction>
</comment>
<dbReference type="Pfam" id="PF07479">
    <property type="entry name" value="NAD_Gly3P_dh_C"/>
    <property type="match status" value="1"/>
</dbReference>
<feature type="binding site" evidence="13">
    <location>
        <position position="283"/>
    </location>
    <ligand>
        <name>NADPH</name>
        <dbReference type="ChEBI" id="CHEBI:57783"/>
    </ligand>
</feature>
<keyword evidence="6 13" id="KW-0443">Lipid metabolism</keyword>
<feature type="binding site" evidence="16">
    <location>
        <begin position="8"/>
        <end position="13"/>
    </location>
    <ligand>
        <name>NAD(+)</name>
        <dbReference type="ChEBI" id="CHEBI:57540"/>
    </ligand>
</feature>
<evidence type="ECO:0000256" key="15">
    <source>
        <dbReference type="PIRSR" id="PIRSR000114-2"/>
    </source>
</evidence>
<comment type="function">
    <text evidence="13">Catalyzes the reduction of the glycolytic intermediate dihydroxyacetone phosphate (DHAP) to sn-glycerol 3-phosphate (G3P), the key precursor for phospholipid synthesis.</text>
</comment>
<dbReference type="EC" id="1.1.1.94" evidence="10 13"/>
<dbReference type="FunFam" id="1.10.1040.10:FF:000001">
    <property type="entry name" value="Glycerol-3-phosphate dehydrogenase [NAD(P)+]"/>
    <property type="match status" value="1"/>
</dbReference>
<evidence type="ECO:0000256" key="11">
    <source>
        <dbReference type="ARBA" id="ARBA00069372"/>
    </source>
</evidence>
<proteinExistence type="inferred from homology"/>
<comment type="catalytic activity">
    <reaction evidence="13">
        <text>sn-glycerol 3-phosphate + NAD(+) = dihydroxyacetone phosphate + NADH + H(+)</text>
        <dbReference type="Rhea" id="RHEA:11092"/>
        <dbReference type="ChEBI" id="CHEBI:15378"/>
        <dbReference type="ChEBI" id="CHEBI:57540"/>
        <dbReference type="ChEBI" id="CHEBI:57597"/>
        <dbReference type="ChEBI" id="CHEBI:57642"/>
        <dbReference type="ChEBI" id="CHEBI:57945"/>
        <dbReference type="EC" id="1.1.1.94"/>
    </reaction>
</comment>
<dbReference type="UniPathway" id="UPA00940"/>
<evidence type="ECO:0000256" key="2">
    <source>
        <dbReference type="ARBA" id="ARBA00022516"/>
    </source>
</evidence>
<accession>A0A7L6N0X7</accession>
<dbReference type="Gene3D" id="1.10.1040.10">
    <property type="entry name" value="N-(1-d-carboxylethyl)-l-norvaline Dehydrogenase, domain 2"/>
    <property type="match status" value="1"/>
</dbReference>
<feature type="active site" description="Proton acceptor" evidence="13 14">
    <location>
        <position position="193"/>
    </location>
</feature>
<dbReference type="GO" id="GO:0005829">
    <property type="term" value="C:cytosol"/>
    <property type="evidence" value="ECO:0007669"/>
    <property type="project" value="TreeGrafter"/>
</dbReference>
<comment type="caution">
    <text evidence="13">Lacks conserved residue(s) required for the propagation of feature annotation.</text>
</comment>
<evidence type="ECO:0000256" key="1">
    <source>
        <dbReference type="ARBA" id="ARBA00011009"/>
    </source>
</evidence>
<keyword evidence="5 13" id="KW-0520">NAD</keyword>
<feature type="binding site" evidence="13">
    <location>
        <position position="256"/>
    </location>
    <ligand>
        <name>sn-glycerol 3-phosphate</name>
        <dbReference type="ChEBI" id="CHEBI:57597"/>
    </ligand>
</feature>
<evidence type="ECO:0000259" key="18">
    <source>
        <dbReference type="Pfam" id="PF01210"/>
    </source>
</evidence>
<name>A0A7L6N0X7_9MOLU</name>
<evidence type="ECO:0000256" key="6">
    <source>
        <dbReference type="ARBA" id="ARBA00023098"/>
    </source>
</evidence>
<feature type="binding site" evidence="13">
    <location>
        <position position="258"/>
    </location>
    <ligand>
        <name>sn-glycerol 3-phosphate</name>
        <dbReference type="ChEBI" id="CHEBI:57597"/>
    </ligand>
</feature>
<keyword evidence="13" id="KW-0963">Cytoplasm</keyword>
<dbReference type="KEGG" id="tbk:HF295_03125"/>
<dbReference type="FunFam" id="3.40.50.720:FF:000019">
    <property type="entry name" value="Glycerol-3-phosphate dehydrogenase [NAD(P)+]"/>
    <property type="match status" value="1"/>
</dbReference>
<evidence type="ECO:0000256" key="16">
    <source>
        <dbReference type="PIRSR" id="PIRSR000114-3"/>
    </source>
</evidence>
<dbReference type="HAMAP" id="MF_00394">
    <property type="entry name" value="NAD_Glyc3P_dehydrog"/>
    <property type="match status" value="1"/>
</dbReference>
<dbReference type="GO" id="GO:0006650">
    <property type="term" value="P:glycerophospholipid metabolic process"/>
    <property type="evidence" value="ECO:0007669"/>
    <property type="project" value="UniProtKB-UniRule"/>
</dbReference>
<evidence type="ECO:0000256" key="7">
    <source>
        <dbReference type="ARBA" id="ARBA00023209"/>
    </source>
</evidence>
<evidence type="ECO:0000256" key="5">
    <source>
        <dbReference type="ARBA" id="ARBA00023027"/>
    </source>
</evidence>
<dbReference type="InterPro" id="IPR006109">
    <property type="entry name" value="G3P_DH_NAD-dep_C"/>
</dbReference>